<comment type="similarity">
    <text evidence="1">Belongs to the NAD(P)-dependent epimerase/dehydratase family.</text>
</comment>
<dbReference type="Gene3D" id="3.90.25.10">
    <property type="entry name" value="UDP-galactose 4-epimerase, domain 1"/>
    <property type="match status" value="1"/>
</dbReference>
<dbReference type="SUPFAM" id="SSF51735">
    <property type="entry name" value="NAD(P)-binding Rossmann-fold domains"/>
    <property type="match status" value="1"/>
</dbReference>
<dbReference type="Proteomes" id="UP000218702">
    <property type="component" value="Chromosome"/>
</dbReference>
<dbReference type="RefSeq" id="WP_096667116.1">
    <property type="nucleotide sequence ID" value="NZ_AP018316.1"/>
</dbReference>
<feature type="domain" description="NAD-dependent epimerase/dehydratase" evidence="2">
    <location>
        <begin position="12"/>
        <end position="246"/>
    </location>
</feature>
<sequence>MNSKLNSPKHCLVTGAAGFIGSHLCDLLLKSGHSVVGLDNLVTGRTDNLKVAQTYSTFTFIEQDVADISPSILTDIDWVFHLAGLADLVPSIQNPGAYYHANLHSTFVLLEACRTAKIQKFIYTASSTCYGIPNQYPTSETYPCHPKHPYGLTKYLGEQLVMHWAQVYQLPALSLRLFNVYGPRSRTTGAYGAVFGVFLAQKLAKTPFTVVGDGMQTRDFTFVSDVVAAFIKAAESDITGEIINIGSGKSESVLTLVKLLAGEITHIPKRPGEPDCTWADIAKATTLLKWQPQVPLSEGVSEMLANIELWRDAPVWTPETIQQETKSWFEHLGKE</sequence>
<reference evidence="3 4" key="1">
    <citation type="submission" date="2017-06" db="EMBL/GenBank/DDBJ databases">
        <title>Genome sequencing of cyanobaciteial culture collection at National Institute for Environmental Studies (NIES).</title>
        <authorList>
            <person name="Hirose Y."/>
            <person name="Shimura Y."/>
            <person name="Fujisawa T."/>
            <person name="Nakamura Y."/>
            <person name="Kawachi M."/>
        </authorList>
    </citation>
    <scope>NUCLEOTIDE SEQUENCE [LARGE SCALE GENOMIC DNA]</scope>
    <source>
        <strain evidence="3 4">NIES-806</strain>
    </source>
</reference>
<dbReference type="Pfam" id="PF01370">
    <property type="entry name" value="Epimerase"/>
    <property type="match status" value="1"/>
</dbReference>
<dbReference type="OrthoDB" id="9811743at2"/>
<evidence type="ECO:0000313" key="4">
    <source>
        <dbReference type="Proteomes" id="UP000218702"/>
    </source>
</evidence>
<evidence type="ECO:0000313" key="3">
    <source>
        <dbReference type="EMBL" id="BAZ85929.1"/>
    </source>
</evidence>
<dbReference type="Gene3D" id="3.40.50.720">
    <property type="entry name" value="NAD(P)-binding Rossmann-like Domain"/>
    <property type="match status" value="1"/>
</dbReference>
<dbReference type="KEGG" id="dcm:NIES806_21330"/>
<name>A0A1Z4V3H8_9CYAN</name>
<gene>
    <name evidence="3" type="ORF">NIES806_21330</name>
</gene>
<dbReference type="PANTHER" id="PTHR43000">
    <property type="entry name" value="DTDP-D-GLUCOSE 4,6-DEHYDRATASE-RELATED"/>
    <property type="match status" value="1"/>
</dbReference>
<proteinExistence type="inferred from homology"/>
<dbReference type="CDD" id="cd05256">
    <property type="entry name" value="UDP_AE_SDR_e"/>
    <property type="match status" value="1"/>
</dbReference>
<organism evidence="3 4">
    <name type="scientific">Dolichospermum compactum NIES-806</name>
    <dbReference type="NCBI Taxonomy" id="1973481"/>
    <lineage>
        <taxon>Bacteria</taxon>
        <taxon>Bacillati</taxon>
        <taxon>Cyanobacteriota</taxon>
        <taxon>Cyanophyceae</taxon>
        <taxon>Nostocales</taxon>
        <taxon>Aphanizomenonaceae</taxon>
        <taxon>Dolichospermum</taxon>
        <taxon>Dolichospermum compactum</taxon>
    </lineage>
</organism>
<dbReference type="UniPathway" id="UPA00796">
    <property type="reaction ID" value="UER00771"/>
</dbReference>
<keyword evidence="4" id="KW-1185">Reference proteome</keyword>
<dbReference type="AlphaFoldDB" id="A0A1Z4V3H8"/>
<dbReference type="GO" id="GO:0033320">
    <property type="term" value="P:UDP-D-xylose biosynthetic process"/>
    <property type="evidence" value="ECO:0007669"/>
    <property type="project" value="UniProtKB-UniPathway"/>
</dbReference>
<protein>
    <submittedName>
        <fullName evidence="3">Nucleoside-diphosphate-sugar epimerase</fullName>
    </submittedName>
</protein>
<evidence type="ECO:0000259" key="2">
    <source>
        <dbReference type="Pfam" id="PF01370"/>
    </source>
</evidence>
<dbReference type="InterPro" id="IPR036291">
    <property type="entry name" value="NAD(P)-bd_dom_sf"/>
</dbReference>
<evidence type="ECO:0000256" key="1">
    <source>
        <dbReference type="ARBA" id="ARBA00007637"/>
    </source>
</evidence>
<dbReference type="InterPro" id="IPR001509">
    <property type="entry name" value="Epimerase_deHydtase"/>
</dbReference>
<accession>A0A1Z4V3H8</accession>
<dbReference type="EMBL" id="AP018316">
    <property type="protein sequence ID" value="BAZ85929.1"/>
    <property type="molecule type" value="Genomic_DNA"/>
</dbReference>